<accession>A0A4R4Z6J2</accession>
<comment type="caution">
    <text evidence="1">The sequence shown here is derived from an EMBL/GenBank/DDBJ whole genome shotgun (WGS) entry which is preliminary data.</text>
</comment>
<dbReference type="RefSeq" id="WP_132609718.1">
    <property type="nucleotide sequence ID" value="NZ_SMKQ01000011.1"/>
</dbReference>
<dbReference type="OrthoDB" id="4328496at2"/>
<evidence type="ECO:0000313" key="2">
    <source>
        <dbReference type="Proteomes" id="UP000295302"/>
    </source>
</evidence>
<name>A0A4R4Z6J2_9ACTN</name>
<dbReference type="GO" id="GO:0016853">
    <property type="term" value="F:isomerase activity"/>
    <property type="evidence" value="ECO:0007669"/>
    <property type="project" value="UniProtKB-KW"/>
</dbReference>
<dbReference type="InterPro" id="IPR047715">
    <property type="entry name" value="EboA_dom"/>
</dbReference>
<proteinExistence type="predicted"/>
<organism evidence="1 2">
    <name type="scientific">Nonomuraea terrae</name>
    <dbReference type="NCBI Taxonomy" id="2530383"/>
    <lineage>
        <taxon>Bacteria</taxon>
        <taxon>Bacillati</taxon>
        <taxon>Actinomycetota</taxon>
        <taxon>Actinomycetes</taxon>
        <taxon>Streptosporangiales</taxon>
        <taxon>Streptosporangiaceae</taxon>
        <taxon>Nonomuraea</taxon>
    </lineage>
</organism>
<protein>
    <submittedName>
        <fullName evidence="1">Sugar phosphate isomerase</fullName>
    </submittedName>
</protein>
<dbReference type="NCBIfam" id="NF035938">
    <property type="entry name" value="EboA_domain"/>
    <property type="match status" value="1"/>
</dbReference>
<dbReference type="EMBL" id="SMKQ01000011">
    <property type="protein sequence ID" value="TDD53788.1"/>
    <property type="molecule type" value="Genomic_DNA"/>
</dbReference>
<gene>
    <name evidence="1" type="ORF">E1286_06545</name>
</gene>
<sequence>MSQAEHEWLAQAVRRVEADPRAIHLLFPQAERRGGPDARGALLRALRGDSAVISAVISDLYVRGDSGERLAILSALPDLDAGPEAVGLVEDALRTNDTRLVAAALGPYGSAWLDDHSFRQGVLKCVFMGIPLASVAGLERRFDAELARMLSDYAAELRAAGRPVPHDVMERI</sequence>
<reference evidence="1 2" key="1">
    <citation type="submission" date="2019-03" db="EMBL/GenBank/DDBJ databases">
        <title>Draft genome sequences of novel Actinobacteria.</title>
        <authorList>
            <person name="Sahin N."/>
            <person name="Ay H."/>
            <person name="Saygin H."/>
        </authorList>
    </citation>
    <scope>NUCLEOTIDE SEQUENCE [LARGE SCALE GENOMIC DNA]</scope>
    <source>
        <strain evidence="1 2">CH32</strain>
    </source>
</reference>
<dbReference type="AlphaFoldDB" id="A0A4R4Z6J2"/>
<evidence type="ECO:0000313" key="1">
    <source>
        <dbReference type="EMBL" id="TDD53788.1"/>
    </source>
</evidence>
<dbReference type="Proteomes" id="UP000295302">
    <property type="component" value="Unassembled WGS sequence"/>
</dbReference>
<keyword evidence="2" id="KW-1185">Reference proteome</keyword>
<keyword evidence="1" id="KW-0413">Isomerase</keyword>